<keyword evidence="1" id="KW-0812">Transmembrane</keyword>
<proteinExistence type="predicted"/>
<dbReference type="InterPro" id="IPR001087">
    <property type="entry name" value="GDSL"/>
</dbReference>
<dbReference type="Pfam" id="PF00657">
    <property type="entry name" value="Lipase_GDSL"/>
    <property type="match status" value="1"/>
</dbReference>
<dbReference type="InterPro" id="IPR038885">
    <property type="entry name" value="PLB1"/>
</dbReference>
<dbReference type="AlphaFoldDB" id="W2T611"/>
<keyword evidence="1" id="KW-1133">Transmembrane helix</keyword>
<dbReference type="KEGG" id="nai:NECAME_11687"/>
<dbReference type="EMBL" id="KI660229">
    <property type="protein sequence ID" value="ETN76407.1"/>
    <property type="molecule type" value="Genomic_DNA"/>
</dbReference>
<keyword evidence="3" id="KW-1185">Reference proteome</keyword>
<dbReference type="InterPro" id="IPR036514">
    <property type="entry name" value="SGNH_hydro_sf"/>
</dbReference>
<evidence type="ECO:0000256" key="1">
    <source>
        <dbReference type="SAM" id="Phobius"/>
    </source>
</evidence>
<dbReference type="GO" id="GO:0006644">
    <property type="term" value="P:phospholipid metabolic process"/>
    <property type="evidence" value="ECO:0007669"/>
    <property type="project" value="TreeGrafter"/>
</dbReference>
<keyword evidence="1" id="KW-0472">Membrane</keyword>
<dbReference type="GO" id="GO:0004620">
    <property type="term" value="F:phospholipase activity"/>
    <property type="evidence" value="ECO:0007669"/>
    <property type="project" value="InterPro"/>
</dbReference>
<reference evidence="3" key="1">
    <citation type="journal article" date="2014" name="Nat. Genet.">
        <title>Genome of the human hookworm Necator americanus.</title>
        <authorList>
            <person name="Tang Y.T."/>
            <person name="Gao X."/>
            <person name="Rosa B.A."/>
            <person name="Abubucker S."/>
            <person name="Hallsworth-Pepin K."/>
            <person name="Martin J."/>
            <person name="Tyagi R."/>
            <person name="Heizer E."/>
            <person name="Zhang X."/>
            <person name="Bhonagiri-Palsikar V."/>
            <person name="Minx P."/>
            <person name="Warren W.C."/>
            <person name="Wang Q."/>
            <person name="Zhan B."/>
            <person name="Hotez P.J."/>
            <person name="Sternberg P.W."/>
            <person name="Dougall A."/>
            <person name="Gaze S.T."/>
            <person name="Mulvenna J."/>
            <person name="Sotillo J."/>
            <person name="Ranganathan S."/>
            <person name="Rabelo E.M."/>
            <person name="Wilson R.K."/>
            <person name="Felgner P.L."/>
            <person name="Bethony J."/>
            <person name="Hawdon J.M."/>
            <person name="Gasser R.B."/>
            <person name="Loukas A."/>
            <person name="Mitreva M."/>
        </authorList>
    </citation>
    <scope>NUCLEOTIDE SEQUENCE [LARGE SCALE GENOMIC DNA]</scope>
</reference>
<organism evidence="2 3">
    <name type="scientific">Necator americanus</name>
    <name type="common">Human hookworm</name>
    <dbReference type="NCBI Taxonomy" id="51031"/>
    <lineage>
        <taxon>Eukaryota</taxon>
        <taxon>Metazoa</taxon>
        <taxon>Ecdysozoa</taxon>
        <taxon>Nematoda</taxon>
        <taxon>Chromadorea</taxon>
        <taxon>Rhabditida</taxon>
        <taxon>Rhabditina</taxon>
        <taxon>Rhabditomorpha</taxon>
        <taxon>Strongyloidea</taxon>
        <taxon>Ancylostomatidae</taxon>
        <taxon>Bunostominae</taxon>
        <taxon>Necator</taxon>
    </lineage>
</organism>
<gene>
    <name evidence="2" type="ORF">NECAME_11687</name>
</gene>
<dbReference type="PANTHER" id="PTHR21325:SF26">
    <property type="entry name" value="LIPASE_GDSL DOMAIN-CONTAINING PROTEIN"/>
    <property type="match status" value="1"/>
</dbReference>
<evidence type="ECO:0000313" key="3">
    <source>
        <dbReference type="Proteomes" id="UP000053676"/>
    </source>
</evidence>
<feature type="transmembrane region" description="Helical" evidence="1">
    <location>
        <begin position="61"/>
        <end position="79"/>
    </location>
</feature>
<sequence>MFANMMLLQLNERLFYQQLPSRPLQSDSKASIAEDYKSYLEYYSTDHPTVWLPYQFRMIRFLVVVSSTILLLFLLIFLSHKGVSDINVSEPTEHIPTKTLGGRLYCDREQMKPSVEIPDDVNKVRPADLKVIAAMGDSIMVASLSKNFEDDTSRNIYPGNSFVIGGDGTLAEQITVGKILREFNRELVGLSRGAGYDNAGFNVAVGGMTSEDMPRQAKDLIERMKRDGVSLTEDWKIVTIFIGTNDIAKLRCHSQKEPIERGEYKRNLFEAISLLRGNLNRTIVSVVSMWNSQLVFDAQSLIEEGKRMQCGDHYMEKRDVLCDEYRKVAYEVQNERAFDHKDFTVVVQGFMDNIRDAFRNKDGMYDKSFYGEDMFHLSKYGNAVLGKFLWNTMLEPVDQKSKKVDLGDESVPLKCPTKCCRFGFSHHTLFVMFFYLEKLVWLRLTEENNSETIGREKILLQWPKFL</sequence>
<protein>
    <submittedName>
        <fullName evidence="2">GDSL-like protein</fullName>
    </submittedName>
</protein>
<evidence type="ECO:0000313" key="2">
    <source>
        <dbReference type="EMBL" id="ETN76407.1"/>
    </source>
</evidence>
<dbReference type="Proteomes" id="UP000053676">
    <property type="component" value="Unassembled WGS sequence"/>
</dbReference>
<dbReference type="Gene3D" id="3.40.50.1110">
    <property type="entry name" value="SGNH hydrolase"/>
    <property type="match status" value="1"/>
</dbReference>
<accession>W2T611</accession>
<name>W2T611_NECAM</name>
<dbReference type="PANTHER" id="PTHR21325">
    <property type="entry name" value="PHOSPHOLIPASE B, PLB1"/>
    <property type="match status" value="1"/>
</dbReference>
<dbReference type="SUPFAM" id="SSF52266">
    <property type="entry name" value="SGNH hydrolase"/>
    <property type="match status" value="1"/>
</dbReference>
<dbReference type="OMA" id="PRLMINW"/>
<dbReference type="OrthoDB" id="10265800at2759"/>